<evidence type="ECO:0000313" key="2">
    <source>
        <dbReference type="Proteomes" id="UP000276133"/>
    </source>
</evidence>
<dbReference type="AlphaFoldDB" id="A0A3M7PWI6"/>
<comment type="caution">
    <text evidence="1">The sequence shown here is derived from an EMBL/GenBank/DDBJ whole genome shotgun (WGS) entry which is preliminary data.</text>
</comment>
<sequence>MHLATKSNKSKTISKKKILNTERPKHVLSIWWYRGCISCYNYKTCFGRSNSAMPHGFYLYVIFGKIILSTGRILNANYLSIVYYSGTTIIIHKFFEISVGRRPGGQVAGPKRNLAAAGPLKRPEYKFFQKIIFKKKQMNFFKEHFIDKKFYSGRILDQPYFDGRTCGRQIWTASWPSKDQYPLLEPMHNQAQTNHSLSNVRAGLSHSVPLTNLYSKLSYQNYGSKKTFISETKLNFEFQNFKILINI</sequence>
<gene>
    <name evidence="1" type="ORF">BpHYR1_048926</name>
</gene>
<proteinExistence type="predicted"/>
<reference evidence="1 2" key="1">
    <citation type="journal article" date="2018" name="Sci. Rep.">
        <title>Genomic signatures of local adaptation to the degree of environmental predictability in rotifers.</title>
        <authorList>
            <person name="Franch-Gras L."/>
            <person name="Hahn C."/>
            <person name="Garcia-Roger E.M."/>
            <person name="Carmona M.J."/>
            <person name="Serra M."/>
            <person name="Gomez A."/>
        </authorList>
    </citation>
    <scope>NUCLEOTIDE SEQUENCE [LARGE SCALE GENOMIC DNA]</scope>
    <source>
        <strain evidence="1">HYR1</strain>
    </source>
</reference>
<protein>
    <submittedName>
        <fullName evidence="1">Uncharacterized protein</fullName>
    </submittedName>
</protein>
<keyword evidence="2" id="KW-1185">Reference proteome</keyword>
<dbReference type="Proteomes" id="UP000276133">
    <property type="component" value="Unassembled WGS sequence"/>
</dbReference>
<name>A0A3M7PWI6_BRAPC</name>
<organism evidence="1 2">
    <name type="scientific">Brachionus plicatilis</name>
    <name type="common">Marine rotifer</name>
    <name type="synonym">Brachionus muelleri</name>
    <dbReference type="NCBI Taxonomy" id="10195"/>
    <lineage>
        <taxon>Eukaryota</taxon>
        <taxon>Metazoa</taxon>
        <taxon>Spiralia</taxon>
        <taxon>Gnathifera</taxon>
        <taxon>Rotifera</taxon>
        <taxon>Eurotatoria</taxon>
        <taxon>Monogononta</taxon>
        <taxon>Pseudotrocha</taxon>
        <taxon>Ploima</taxon>
        <taxon>Brachionidae</taxon>
        <taxon>Brachionus</taxon>
    </lineage>
</organism>
<accession>A0A3M7PWI6</accession>
<evidence type="ECO:0000313" key="1">
    <source>
        <dbReference type="EMBL" id="RNA03091.1"/>
    </source>
</evidence>
<dbReference type="EMBL" id="REGN01008636">
    <property type="protein sequence ID" value="RNA03091.1"/>
    <property type="molecule type" value="Genomic_DNA"/>
</dbReference>